<dbReference type="Proteomes" id="UP000217696">
    <property type="component" value="Chromosome"/>
</dbReference>
<evidence type="ECO:0000256" key="12">
    <source>
        <dbReference type="ARBA" id="ARBA00022840"/>
    </source>
</evidence>
<keyword evidence="11 18" id="KW-0547">Nucleotide-binding</keyword>
<evidence type="ECO:0000256" key="9">
    <source>
        <dbReference type="ARBA" id="ARBA00022598"/>
    </source>
</evidence>
<evidence type="ECO:0000256" key="5">
    <source>
        <dbReference type="ARBA" id="ARBA00011245"/>
    </source>
</evidence>
<dbReference type="EC" id="6.3.2.12" evidence="6"/>
<sequence>MEQHALHEALSWLGGLERFSIRPGLERMEYLMEALGHPERRLKFIHIAGTNGKGSTAAFLDAILREAGQDTGMFTSPYIETFHSRIRYNGTPITTEELLGLIERIRPIVEEMRNHEVGTPTEFEVVTALALLYFATVTYPDIVIWETGLGGRLDSTNIVHPLASIITNVGLDHMNILGETRADIAREKAGIIKSGVPVIMGRMHPDALAVLEETAQARKATMYRAGCEYTAERQLAEGREHLTFTGPFGRLENSGLGLYGAHQADNAAAALMTLQVLRSYYALYVDDDHMRNGLARATWPGRFERVAEKPDMIFDGAHNVDGIKALKQTLDDYYPGQRIRLVFSALGDKEYSQMVAELAPACGEVWVARTGHPRAAEPEKIAAAFRQAVPGIPVHVYENGIEAWEEACVDAAPEDVILAAGSLYFISDVRNGWKQTRKAGDE</sequence>
<evidence type="ECO:0000256" key="13">
    <source>
        <dbReference type="ARBA" id="ARBA00022842"/>
    </source>
</evidence>
<dbReference type="Gene3D" id="3.40.1190.10">
    <property type="entry name" value="Mur-like, catalytic domain"/>
    <property type="match status" value="1"/>
</dbReference>
<evidence type="ECO:0000256" key="6">
    <source>
        <dbReference type="ARBA" id="ARBA00013023"/>
    </source>
</evidence>
<dbReference type="FunFam" id="3.40.1190.10:FF:000004">
    <property type="entry name" value="Dihydrofolate synthase/folylpolyglutamate synthase"/>
    <property type="match status" value="1"/>
</dbReference>
<keyword evidence="10" id="KW-0479">Metal-binding</keyword>
<proteinExistence type="inferred from homology"/>
<dbReference type="PIRSF" id="PIRSF001563">
    <property type="entry name" value="Folylpolyglu_synth"/>
    <property type="match status" value="1"/>
</dbReference>
<dbReference type="SUPFAM" id="SSF53623">
    <property type="entry name" value="MurD-like peptide ligases, catalytic domain"/>
    <property type="match status" value="1"/>
</dbReference>
<evidence type="ECO:0000256" key="2">
    <source>
        <dbReference type="ARBA" id="ARBA00004799"/>
    </source>
</evidence>
<keyword evidence="22" id="KW-1185">Reference proteome</keyword>
<dbReference type="InterPro" id="IPR013221">
    <property type="entry name" value="Mur_ligase_cen"/>
</dbReference>
<comment type="catalytic activity">
    <reaction evidence="17">
        <text>7,8-dihydropteroate + L-glutamate + ATP = 7,8-dihydrofolate + ADP + phosphate + H(+)</text>
        <dbReference type="Rhea" id="RHEA:23584"/>
        <dbReference type="ChEBI" id="CHEBI:15378"/>
        <dbReference type="ChEBI" id="CHEBI:17839"/>
        <dbReference type="ChEBI" id="CHEBI:29985"/>
        <dbReference type="ChEBI" id="CHEBI:30616"/>
        <dbReference type="ChEBI" id="CHEBI:43474"/>
        <dbReference type="ChEBI" id="CHEBI:57451"/>
        <dbReference type="ChEBI" id="CHEBI:456216"/>
        <dbReference type="EC" id="6.3.2.12"/>
    </reaction>
</comment>
<comment type="pathway">
    <text evidence="3">Cofactor biosynthesis; tetrahydrofolylpolyglutamate biosynthesis.</text>
</comment>
<evidence type="ECO:0000256" key="15">
    <source>
        <dbReference type="ARBA" id="ARBA00030592"/>
    </source>
</evidence>
<dbReference type="AlphaFoldDB" id="A0A0U5AT53"/>
<dbReference type="GO" id="GO:0046656">
    <property type="term" value="P:folic acid biosynthetic process"/>
    <property type="evidence" value="ECO:0007669"/>
    <property type="project" value="UniProtKB-KW"/>
</dbReference>
<evidence type="ECO:0000256" key="18">
    <source>
        <dbReference type="PIRNR" id="PIRNR001563"/>
    </source>
</evidence>
<protein>
    <recommendedName>
        <fullName evidence="8">Dihydrofolate synthase/folylpolyglutamate synthase</fullName>
        <ecNumber evidence="6">6.3.2.12</ecNumber>
        <ecNumber evidence="7">6.3.2.17</ecNumber>
    </recommendedName>
    <alternativeName>
        <fullName evidence="15">Tetrahydrofolylpolyglutamate synthase</fullName>
    </alternativeName>
</protein>
<evidence type="ECO:0000256" key="10">
    <source>
        <dbReference type="ARBA" id="ARBA00022723"/>
    </source>
</evidence>
<name>A0A0U5AT53_9BACL</name>
<feature type="domain" description="Mur ligase central" evidence="20">
    <location>
        <begin position="47"/>
        <end position="273"/>
    </location>
</feature>
<accession>A0A0U5AT53</accession>
<dbReference type="PANTHER" id="PTHR11136">
    <property type="entry name" value="FOLYLPOLYGLUTAMATE SYNTHASE-RELATED"/>
    <property type="match status" value="1"/>
</dbReference>
<evidence type="ECO:0000256" key="7">
    <source>
        <dbReference type="ARBA" id="ARBA00013025"/>
    </source>
</evidence>
<evidence type="ECO:0000313" key="22">
    <source>
        <dbReference type="Proteomes" id="UP000217696"/>
    </source>
</evidence>
<keyword evidence="12 18" id="KW-0067">ATP-binding</keyword>
<dbReference type="Pfam" id="PF08245">
    <property type="entry name" value="Mur_ligase_M"/>
    <property type="match status" value="1"/>
</dbReference>
<evidence type="ECO:0000256" key="1">
    <source>
        <dbReference type="ARBA" id="ARBA00001946"/>
    </source>
</evidence>
<dbReference type="OrthoDB" id="9809356at2"/>
<evidence type="ECO:0000259" key="19">
    <source>
        <dbReference type="Pfam" id="PF02875"/>
    </source>
</evidence>
<reference evidence="21 22" key="1">
    <citation type="submission" date="2015-12" db="EMBL/GenBank/DDBJ databases">
        <title>Genome sequence of Aneurinibacillus soli.</title>
        <authorList>
            <person name="Lee J.S."/>
            <person name="Lee K.C."/>
            <person name="Kim K.K."/>
            <person name="Lee B.W."/>
        </authorList>
    </citation>
    <scope>NUCLEOTIDE SEQUENCE [LARGE SCALE GENOMIC DNA]</scope>
    <source>
        <strain evidence="21 22">CB4</strain>
    </source>
</reference>
<evidence type="ECO:0000256" key="3">
    <source>
        <dbReference type="ARBA" id="ARBA00005150"/>
    </source>
</evidence>
<comment type="catalytic activity">
    <reaction evidence="16">
        <text>(6S)-5,6,7,8-tetrahydrofolyl-(gamma-L-Glu)(n) + L-glutamate + ATP = (6S)-5,6,7,8-tetrahydrofolyl-(gamma-L-Glu)(n+1) + ADP + phosphate + H(+)</text>
        <dbReference type="Rhea" id="RHEA:10580"/>
        <dbReference type="Rhea" id="RHEA-COMP:14738"/>
        <dbReference type="Rhea" id="RHEA-COMP:14740"/>
        <dbReference type="ChEBI" id="CHEBI:15378"/>
        <dbReference type="ChEBI" id="CHEBI:29985"/>
        <dbReference type="ChEBI" id="CHEBI:30616"/>
        <dbReference type="ChEBI" id="CHEBI:43474"/>
        <dbReference type="ChEBI" id="CHEBI:141005"/>
        <dbReference type="ChEBI" id="CHEBI:456216"/>
        <dbReference type="EC" id="6.3.2.17"/>
    </reaction>
</comment>
<dbReference type="GO" id="GO:0005524">
    <property type="term" value="F:ATP binding"/>
    <property type="evidence" value="ECO:0007669"/>
    <property type="project" value="UniProtKB-KW"/>
</dbReference>
<evidence type="ECO:0000256" key="4">
    <source>
        <dbReference type="ARBA" id="ARBA00008276"/>
    </source>
</evidence>
<evidence type="ECO:0000256" key="16">
    <source>
        <dbReference type="ARBA" id="ARBA00047493"/>
    </source>
</evidence>
<dbReference type="SUPFAM" id="SSF53244">
    <property type="entry name" value="MurD-like peptide ligases, peptide-binding domain"/>
    <property type="match status" value="1"/>
</dbReference>
<dbReference type="InterPro" id="IPR036615">
    <property type="entry name" value="Mur_ligase_C_dom_sf"/>
</dbReference>
<comment type="pathway">
    <text evidence="2">Cofactor biosynthesis; tetrahydrofolate biosynthesis; 7,8-dihydrofolate from 2-amino-4-hydroxy-6-hydroxymethyl-7,8-dihydropteridine diphosphate and 4-aminobenzoate: step 2/2.</text>
</comment>
<dbReference type="GO" id="GO:0008841">
    <property type="term" value="F:dihydrofolate synthase activity"/>
    <property type="evidence" value="ECO:0007669"/>
    <property type="project" value="UniProtKB-EC"/>
</dbReference>
<dbReference type="RefSeq" id="WP_096463968.1">
    <property type="nucleotide sequence ID" value="NZ_AP017312.1"/>
</dbReference>
<dbReference type="KEGG" id="asoc:CB4_01146"/>
<dbReference type="PANTHER" id="PTHR11136:SF0">
    <property type="entry name" value="DIHYDROFOLATE SYNTHETASE-RELATED"/>
    <property type="match status" value="1"/>
</dbReference>
<evidence type="ECO:0000256" key="14">
    <source>
        <dbReference type="ARBA" id="ARBA00022909"/>
    </source>
</evidence>
<keyword evidence="9 18" id="KW-0436">Ligase</keyword>
<evidence type="ECO:0000256" key="8">
    <source>
        <dbReference type="ARBA" id="ARBA00019357"/>
    </source>
</evidence>
<dbReference type="GO" id="GO:0004326">
    <property type="term" value="F:tetrahydrofolylpolyglutamate synthase activity"/>
    <property type="evidence" value="ECO:0007669"/>
    <property type="project" value="UniProtKB-EC"/>
</dbReference>
<evidence type="ECO:0000259" key="20">
    <source>
        <dbReference type="Pfam" id="PF08245"/>
    </source>
</evidence>
<dbReference type="Pfam" id="PF02875">
    <property type="entry name" value="Mur_ligase_C"/>
    <property type="match status" value="1"/>
</dbReference>
<evidence type="ECO:0000313" key="21">
    <source>
        <dbReference type="EMBL" id="BAU26977.1"/>
    </source>
</evidence>
<comment type="similarity">
    <text evidence="4 18">Belongs to the folylpolyglutamate synthase family.</text>
</comment>
<feature type="domain" description="Mur ligase C-terminal" evidence="19">
    <location>
        <begin position="301"/>
        <end position="422"/>
    </location>
</feature>
<dbReference type="Gene3D" id="3.90.190.20">
    <property type="entry name" value="Mur ligase, C-terminal domain"/>
    <property type="match status" value="1"/>
</dbReference>
<evidence type="ECO:0000256" key="17">
    <source>
        <dbReference type="ARBA" id="ARBA00049161"/>
    </source>
</evidence>
<dbReference type="EMBL" id="AP017312">
    <property type="protein sequence ID" value="BAU26977.1"/>
    <property type="molecule type" value="Genomic_DNA"/>
</dbReference>
<dbReference type="EC" id="6.3.2.17" evidence="7"/>
<dbReference type="InterPro" id="IPR036565">
    <property type="entry name" value="Mur-like_cat_sf"/>
</dbReference>
<comment type="cofactor">
    <cofactor evidence="1">
        <name>Mg(2+)</name>
        <dbReference type="ChEBI" id="CHEBI:18420"/>
    </cofactor>
</comment>
<dbReference type="InterPro" id="IPR004101">
    <property type="entry name" value="Mur_ligase_C"/>
</dbReference>
<gene>
    <name evidence="21" type="primary">fgs</name>
    <name evidence="21" type="ORF">CB4_01146</name>
</gene>
<dbReference type="GO" id="GO:0005737">
    <property type="term" value="C:cytoplasm"/>
    <property type="evidence" value="ECO:0007669"/>
    <property type="project" value="TreeGrafter"/>
</dbReference>
<dbReference type="NCBIfam" id="TIGR01499">
    <property type="entry name" value="folC"/>
    <property type="match status" value="1"/>
</dbReference>
<dbReference type="InterPro" id="IPR001645">
    <property type="entry name" value="Folylpolyglutamate_synth"/>
</dbReference>
<keyword evidence="13" id="KW-0460">Magnesium</keyword>
<evidence type="ECO:0000256" key="11">
    <source>
        <dbReference type="ARBA" id="ARBA00022741"/>
    </source>
</evidence>
<comment type="subunit">
    <text evidence="5">Monomer.</text>
</comment>
<dbReference type="GO" id="GO:0046872">
    <property type="term" value="F:metal ion binding"/>
    <property type="evidence" value="ECO:0007669"/>
    <property type="project" value="UniProtKB-KW"/>
</dbReference>
<keyword evidence="14" id="KW-0289">Folate biosynthesis</keyword>
<organism evidence="21 22">
    <name type="scientific">Aneurinibacillus soli</name>
    <dbReference type="NCBI Taxonomy" id="1500254"/>
    <lineage>
        <taxon>Bacteria</taxon>
        <taxon>Bacillati</taxon>
        <taxon>Bacillota</taxon>
        <taxon>Bacilli</taxon>
        <taxon>Bacillales</taxon>
        <taxon>Paenibacillaceae</taxon>
        <taxon>Aneurinibacillus group</taxon>
        <taxon>Aneurinibacillus</taxon>
    </lineage>
</organism>